<dbReference type="NCBIfam" id="TIGR01571">
    <property type="entry name" value="A_thal_Cys_rich"/>
    <property type="match status" value="1"/>
</dbReference>
<keyword evidence="2" id="KW-1185">Reference proteome</keyword>
<evidence type="ECO:0000313" key="2">
    <source>
        <dbReference type="Proteomes" id="UP001055712"/>
    </source>
</evidence>
<proteinExistence type="predicted"/>
<dbReference type="Pfam" id="PF04749">
    <property type="entry name" value="PLAC8"/>
    <property type="match status" value="1"/>
</dbReference>
<dbReference type="PANTHER" id="PTHR15907">
    <property type="entry name" value="DUF614 FAMILY PROTEIN-RELATED"/>
    <property type="match status" value="1"/>
</dbReference>
<dbReference type="InterPro" id="IPR006461">
    <property type="entry name" value="PLAC_motif_containing"/>
</dbReference>
<dbReference type="OrthoDB" id="546105at2759"/>
<name>A0A9D4TWY8_CHLVU</name>
<reference evidence="1" key="1">
    <citation type="journal article" date="2019" name="Plant J.">
        <title>Chlorella vulgaris genome assembly and annotation reveals the molecular basis for metabolic acclimation to high light conditions.</title>
        <authorList>
            <person name="Cecchin M."/>
            <person name="Marcolungo L."/>
            <person name="Rossato M."/>
            <person name="Girolomoni L."/>
            <person name="Cosentino E."/>
            <person name="Cuine S."/>
            <person name="Li-Beisson Y."/>
            <person name="Delledonne M."/>
            <person name="Ballottari M."/>
        </authorList>
    </citation>
    <scope>NUCLEOTIDE SEQUENCE</scope>
    <source>
        <strain evidence="1">211/11P</strain>
    </source>
</reference>
<comment type="caution">
    <text evidence="1">The sequence shown here is derived from an EMBL/GenBank/DDBJ whole genome shotgun (WGS) entry which is preliminary data.</text>
</comment>
<protein>
    <submittedName>
        <fullName evidence="1">Uncharacterized protein</fullName>
    </submittedName>
</protein>
<dbReference type="Proteomes" id="UP001055712">
    <property type="component" value="Unassembled WGS sequence"/>
</dbReference>
<evidence type="ECO:0000313" key="1">
    <source>
        <dbReference type="EMBL" id="KAI3436566.1"/>
    </source>
</evidence>
<gene>
    <name evidence="1" type="ORF">D9Q98_005982</name>
</gene>
<accession>A0A9D4TWY8</accession>
<reference evidence="1" key="2">
    <citation type="submission" date="2020-11" db="EMBL/GenBank/DDBJ databases">
        <authorList>
            <person name="Cecchin M."/>
            <person name="Marcolungo L."/>
            <person name="Rossato M."/>
            <person name="Girolomoni L."/>
            <person name="Cosentino E."/>
            <person name="Cuine S."/>
            <person name="Li-Beisson Y."/>
            <person name="Delledonne M."/>
            <person name="Ballottari M."/>
        </authorList>
    </citation>
    <scope>NUCLEOTIDE SEQUENCE</scope>
    <source>
        <strain evidence="1">211/11P</strain>
        <tissue evidence="1">Whole cell</tissue>
    </source>
</reference>
<organism evidence="1 2">
    <name type="scientific">Chlorella vulgaris</name>
    <name type="common">Green alga</name>
    <dbReference type="NCBI Taxonomy" id="3077"/>
    <lineage>
        <taxon>Eukaryota</taxon>
        <taxon>Viridiplantae</taxon>
        <taxon>Chlorophyta</taxon>
        <taxon>core chlorophytes</taxon>
        <taxon>Trebouxiophyceae</taxon>
        <taxon>Chlorellales</taxon>
        <taxon>Chlorellaceae</taxon>
        <taxon>Chlorella clade</taxon>
        <taxon>Chlorella</taxon>
    </lineage>
</organism>
<dbReference type="AlphaFoldDB" id="A0A9D4TWY8"/>
<dbReference type="EMBL" id="SIDB01000002">
    <property type="protein sequence ID" value="KAI3436566.1"/>
    <property type="molecule type" value="Genomic_DNA"/>
</dbReference>
<sequence length="135" mass="14313">MSAWPTGICGCFSDCGTCCCGTFCLPCLYGENTEKLGEGSCFGNCCLYWVLSLLGCQCCLAAGPRGRLRAAHQLGPSPCGDCCTHCWCGPCAVCQEARVLKHYGVVRDHAAGPYRADQAPTQQVAQYPGPQFMAA</sequence>